<dbReference type="Ensembl" id="ENSSMAT00000005875.2">
    <property type="protein sequence ID" value="ENSSMAP00000005798.2"/>
    <property type="gene ID" value="ENSSMAG00000003579.2"/>
</dbReference>
<accession>A0A8D2ZQ50</accession>
<dbReference type="Proteomes" id="UP000694558">
    <property type="component" value="Chromosome 8"/>
</dbReference>
<reference evidence="1" key="1">
    <citation type="submission" date="2023-05" db="EMBL/GenBank/DDBJ databases">
        <title>High-quality long-read genome of Scophthalmus maximus.</title>
        <authorList>
            <person name="Lien S."/>
            <person name="Martinez P."/>
        </authorList>
    </citation>
    <scope>NUCLEOTIDE SEQUENCE [LARGE SCALE GENOMIC DNA]</scope>
</reference>
<sequence length="100" mass="11070">CLTLYATNLCFFHTSVTLRQGVEYLISSARYHGLRQFCKNPLCDLIVTVALQIVCIVRFVLSINSSSASSFSGPPDACLSSHTVICVPRSNCLYIFIFTL</sequence>
<organism evidence="1 2">
    <name type="scientific">Scophthalmus maximus</name>
    <name type="common">Turbot</name>
    <name type="synonym">Psetta maxima</name>
    <dbReference type="NCBI Taxonomy" id="52904"/>
    <lineage>
        <taxon>Eukaryota</taxon>
        <taxon>Metazoa</taxon>
        <taxon>Chordata</taxon>
        <taxon>Craniata</taxon>
        <taxon>Vertebrata</taxon>
        <taxon>Euteleostomi</taxon>
        <taxon>Actinopterygii</taxon>
        <taxon>Neopterygii</taxon>
        <taxon>Teleostei</taxon>
        <taxon>Neoteleostei</taxon>
        <taxon>Acanthomorphata</taxon>
        <taxon>Carangaria</taxon>
        <taxon>Pleuronectiformes</taxon>
        <taxon>Pleuronectoidei</taxon>
        <taxon>Scophthalmidae</taxon>
        <taxon>Scophthalmus</taxon>
    </lineage>
</organism>
<name>A0A8D2ZQ50_SCOMX</name>
<evidence type="ECO:0000313" key="1">
    <source>
        <dbReference type="Ensembl" id="ENSSMAP00000005798.2"/>
    </source>
</evidence>
<dbReference type="AlphaFoldDB" id="A0A8D2ZQ50"/>
<reference evidence="1" key="2">
    <citation type="submission" date="2025-08" db="UniProtKB">
        <authorList>
            <consortium name="Ensembl"/>
        </authorList>
    </citation>
    <scope>IDENTIFICATION</scope>
</reference>
<protein>
    <submittedName>
        <fullName evidence="1">Uncharacterized protein</fullName>
    </submittedName>
</protein>
<evidence type="ECO:0000313" key="2">
    <source>
        <dbReference type="Proteomes" id="UP000694558"/>
    </source>
</evidence>
<proteinExistence type="predicted"/>